<evidence type="ECO:0000256" key="7">
    <source>
        <dbReference type="ARBA" id="ARBA00022833"/>
    </source>
</evidence>
<dbReference type="GO" id="GO:0016787">
    <property type="term" value="F:hydrolase activity"/>
    <property type="evidence" value="ECO:0007669"/>
    <property type="project" value="UniProtKB-KW"/>
</dbReference>
<evidence type="ECO:0000256" key="3">
    <source>
        <dbReference type="ARBA" id="ARBA00006247"/>
    </source>
</evidence>
<evidence type="ECO:0000313" key="13">
    <source>
        <dbReference type="Proteomes" id="UP000037146"/>
    </source>
</evidence>
<comment type="caution">
    <text evidence="12">The sequence shown here is derived from an EMBL/GenBank/DDBJ whole genome shotgun (WGS) entry which is preliminary data.</text>
</comment>
<dbReference type="NCBIfam" id="TIGR01910">
    <property type="entry name" value="DapE-ArgE"/>
    <property type="match status" value="1"/>
</dbReference>
<dbReference type="SUPFAM" id="SSF55031">
    <property type="entry name" value="Bacterial exopeptidase dimerisation domain"/>
    <property type="match status" value="1"/>
</dbReference>
<dbReference type="GO" id="GO:0019877">
    <property type="term" value="P:diaminopimelate biosynthetic process"/>
    <property type="evidence" value="ECO:0007669"/>
    <property type="project" value="UniProtKB-KW"/>
</dbReference>
<evidence type="ECO:0000256" key="1">
    <source>
        <dbReference type="ARBA" id="ARBA00001941"/>
    </source>
</evidence>
<dbReference type="PANTHER" id="PTHR43808">
    <property type="entry name" value="ACETYLORNITHINE DEACETYLASE"/>
    <property type="match status" value="1"/>
</dbReference>
<reference evidence="13" key="1">
    <citation type="submission" date="2015-07" db="EMBL/GenBank/DDBJ databases">
        <title>Genome sequencing project for genomic taxonomy and phylogenomics of Bacillus-like bacteria.</title>
        <authorList>
            <person name="Liu B."/>
            <person name="Wang J."/>
            <person name="Zhu Y."/>
            <person name="Liu G."/>
            <person name="Chen Q."/>
            <person name="Chen Z."/>
            <person name="Lan J."/>
            <person name="Che J."/>
            <person name="Ge C."/>
            <person name="Shi H."/>
            <person name="Pan Z."/>
            <person name="Liu X."/>
        </authorList>
    </citation>
    <scope>NUCLEOTIDE SEQUENCE [LARGE SCALE GENOMIC DNA]</scope>
    <source>
        <strain evidence="13">FJAT-27997</strain>
    </source>
</reference>
<dbReference type="PATRIC" id="fig|1679170.3.peg.708"/>
<keyword evidence="6" id="KW-0378">Hydrolase</keyword>
<evidence type="ECO:0000256" key="6">
    <source>
        <dbReference type="ARBA" id="ARBA00022801"/>
    </source>
</evidence>
<evidence type="ECO:0000259" key="11">
    <source>
        <dbReference type="Pfam" id="PF07687"/>
    </source>
</evidence>
<evidence type="ECO:0000256" key="10">
    <source>
        <dbReference type="ARBA" id="ARBA00023285"/>
    </source>
</evidence>
<dbReference type="STRING" id="1679170.AC625_03390"/>
<dbReference type="InterPro" id="IPR050072">
    <property type="entry name" value="Peptidase_M20A"/>
</dbReference>
<dbReference type="InterPro" id="IPR002933">
    <property type="entry name" value="Peptidase_M20"/>
</dbReference>
<keyword evidence="4" id="KW-0028">Amino-acid biosynthesis</keyword>
<organism evidence="12 13">
    <name type="scientific">Peribacillus loiseleuriae</name>
    <dbReference type="NCBI Taxonomy" id="1679170"/>
    <lineage>
        <taxon>Bacteria</taxon>
        <taxon>Bacillati</taxon>
        <taxon>Bacillota</taxon>
        <taxon>Bacilli</taxon>
        <taxon>Bacillales</taxon>
        <taxon>Bacillaceae</taxon>
        <taxon>Peribacillus</taxon>
    </lineage>
</organism>
<keyword evidence="13" id="KW-1185">Reference proteome</keyword>
<name>A0A0K9H042_9BACI</name>
<dbReference type="AlphaFoldDB" id="A0A0K9H042"/>
<proteinExistence type="inferred from homology"/>
<comment type="cofactor">
    <cofactor evidence="1">
        <name>Co(2+)</name>
        <dbReference type="ChEBI" id="CHEBI:48828"/>
    </cofactor>
</comment>
<gene>
    <name evidence="12" type="ORF">AC625_03390</name>
</gene>
<dbReference type="Gene3D" id="3.30.70.360">
    <property type="match status" value="1"/>
</dbReference>
<dbReference type="InterPro" id="IPR036264">
    <property type="entry name" value="Bact_exopeptidase_dim_dom"/>
</dbReference>
<dbReference type="GO" id="GO:0009085">
    <property type="term" value="P:lysine biosynthetic process"/>
    <property type="evidence" value="ECO:0007669"/>
    <property type="project" value="UniProtKB-KW"/>
</dbReference>
<protein>
    <submittedName>
        <fullName evidence="12">Succinyl-diaminopimelate desuccinylase</fullName>
    </submittedName>
</protein>
<keyword evidence="5" id="KW-0479">Metal-binding</keyword>
<keyword evidence="8" id="KW-0220">Diaminopimelate biosynthesis</keyword>
<feature type="domain" description="Peptidase M20 dimerisation" evidence="11">
    <location>
        <begin position="154"/>
        <end position="260"/>
    </location>
</feature>
<dbReference type="GO" id="GO:0046872">
    <property type="term" value="F:metal ion binding"/>
    <property type="evidence" value="ECO:0007669"/>
    <property type="project" value="UniProtKB-KW"/>
</dbReference>
<evidence type="ECO:0000313" key="12">
    <source>
        <dbReference type="EMBL" id="KMY52210.1"/>
    </source>
</evidence>
<dbReference type="PANTHER" id="PTHR43808:SF8">
    <property type="entry name" value="PEPTIDASE M20 DIMERISATION DOMAIN-CONTAINING PROTEIN"/>
    <property type="match status" value="1"/>
</dbReference>
<sequence length="362" mass="40038">MEKALADLISLRLRESGLLIHSDVVEENRENLIVSYSSEEPLTKNSKTLVYSGHFDTVPVGNVEWILPVFEGKQVGNRIYGRGSSDMKSGVAAMVLAIECIQKAGVKLNGNLQFIGTVGEEVNCIGAKEVLKKGQIDRATAIVISEPTSNQVVVAHKGALWLEISMYGKTAHGSMPSHGINAILAINQFINELNNYNIRYERHDILGDSTLNIGMIKGGVGPNIVPDQCKITIDIRTVPGQNHQEIIEKINELLQKVSEEMNVSYKIDVINNLGSVYTSPDQPFIQTALDNAQAYLQKDPYLGGVNYYTDGSIYRNHLQNVPILICGPGEPTVAHQPDEWVDIQKYLDSIRFYISLAINYLK</sequence>
<keyword evidence="7" id="KW-0862">Zinc</keyword>
<dbReference type="InterPro" id="IPR010182">
    <property type="entry name" value="ArgE/DapE"/>
</dbReference>
<evidence type="ECO:0000256" key="9">
    <source>
        <dbReference type="ARBA" id="ARBA00023154"/>
    </source>
</evidence>
<dbReference type="Pfam" id="PF01546">
    <property type="entry name" value="Peptidase_M20"/>
    <property type="match status" value="1"/>
</dbReference>
<evidence type="ECO:0000256" key="2">
    <source>
        <dbReference type="ARBA" id="ARBA00001947"/>
    </source>
</evidence>
<keyword evidence="9" id="KW-0457">Lysine biosynthesis</keyword>
<dbReference type="Proteomes" id="UP000037146">
    <property type="component" value="Unassembled WGS sequence"/>
</dbReference>
<evidence type="ECO:0000256" key="5">
    <source>
        <dbReference type="ARBA" id="ARBA00022723"/>
    </source>
</evidence>
<evidence type="ECO:0000256" key="8">
    <source>
        <dbReference type="ARBA" id="ARBA00022915"/>
    </source>
</evidence>
<dbReference type="Pfam" id="PF07687">
    <property type="entry name" value="M20_dimer"/>
    <property type="match status" value="1"/>
</dbReference>
<dbReference type="EMBL" id="LFZW01000001">
    <property type="protein sequence ID" value="KMY52210.1"/>
    <property type="molecule type" value="Genomic_DNA"/>
</dbReference>
<dbReference type="InterPro" id="IPR011650">
    <property type="entry name" value="Peptidase_M20_dimer"/>
</dbReference>
<dbReference type="Gene3D" id="3.40.630.10">
    <property type="entry name" value="Zn peptidases"/>
    <property type="match status" value="1"/>
</dbReference>
<keyword evidence="10" id="KW-0170">Cobalt</keyword>
<evidence type="ECO:0000256" key="4">
    <source>
        <dbReference type="ARBA" id="ARBA00022605"/>
    </source>
</evidence>
<comment type="cofactor">
    <cofactor evidence="2">
        <name>Zn(2+)</name>
        <dbReference type="ChEBI" id="CHEBI:29105"/>
    </cofactor>
</comment>
<accession>A0A0K9H042</accession>
<comment type="similarity">
    <text evidence="3">Belongs to the peptidase M20A family.</text>
</comment>
<dbReference type="CDD" id="cd08659">
    <property type="entry name" value="M20_ArgE_DapE-like"/>
    <property type="match status" value="1"/>
</dbReference>
<dbReference type="SUPFAM" id="SSF53187">
    <property type="entry name" value="Zn-dependent exopeptidases"/>
    <property type="match status" value="1"/>
</dbReference>